<feature type="domain" description="DNA2/NAM7 helicase-like C-terminal" evidence="6">
    <location>
        <begin position="493"/>
        <end position="692"/>
    </location>
</feature>
<sequence length="831" mass="93736">MGNILAFQGRSYFYNLAENKDGETPFRAGSAPTRGSRQKAHPRTTVLCFAAAGQSFPHSAISYKDRCICPTLKEIELVPHLMPHSIERGSFASAICYCHIWFTLLKEDFTCVVRNEVYAARINKGAIKGPNMYYNVRFCDSYKSVGMKKNFIKCDCRESGSELIRFCLPEGKNNSDQGKLLLPGSIVLLTCDNFKNYLIAIIKCKHLDHSQISIEFCDGGFKDKAQKQRTYSMMECEVYFEPYKQVLGAIQEMDPDDILMPHYIIDAQVKNVKNLGRRYIPIDGPDGESVRLDLRCFGSFETQSEQVALGVNFSQLCAIKNAVNSELALIQGPPGTGKTYVALKITEIMINNKRKFGIEGPILVLCKTNRALDQFLLGVLKFTDQVIRFGGQSKCPELDSYNFNCQTGSYSRRWSNASDMDVVGMTTTAAARNRREIMDELGCTNVIVEEAAQILEPHVVASLSSKIKQMILIGDHQQLRPTINAHALTNFYLDVSLFERLVKNGLVPNVLEVQHRMPSQISQLLCPIFYKNLKNGDGVSNKPLPKGLRNIVSFVHHEEGETQENGGNSWTNLHEAHFLVGICQHLLFQRGYTEKDVTILTMYKGQMFEIKKIIKAIKAEKAKKGETPSPELEALTKVRVAVVDDFQGEECNIILLSLVRSNQHGHIGFVDIPNRVCVALSRAKIGLVITGNIHTLATHSNTWKWIRWRLDKSKAINETLELRCELHPDQIMKVKNGEEIKHFSPYGGCNKMCRMTMPCSHSCSAVCHAGTDDHGMCMQSCRRICQKCRRKCPKKCHEDCPKCCPDEIEHIGQQMERLSMKRDKESIDSWS</sequence>
<dbReference type="Gene3D" id="3.40.50.300">
    <property type="entry name" value="P-loop containing nucleotide triphosphate hydrolases"/>
    <property type="match status" value="2"/>
</dbReference>
<protein>
    <recommendedName>
        <fullName evidence="10">Helicase ATP-binding domain-containing protein</fullName>
    </recommendedName>
</protein>
<dbReference type="InterPro" id="IPR057373">
    <property type="entry name" value="ZNFX1"/>
</dbReference>
<feature type="domain" description="DNA2/NAM7 helicase helicase" evidence="5">
    <location>
        <begin position="311"/>
        <end position="390"/>
    </location>
</feature>
<dbReference type="Pfam" id="PF13087">
    <property type="entry name" value="AAA_12"/>
    <property type="match status" value="1"/>
</dbReference>
<evidence type="ECO:0008006" key="10">
    <source>
        <dbReference type="Google" id="ProtNLM"/>
    </source>
</evidence>
<dbReference type="FunFam" id="3.40.50.300:FF:000326">
    <property type="entry name" value="P-loop containing nucleoside triphosphate hydrolase"/>
    <property type="match status" value="1"/>
</dbReference>
<dbReference type="Proteomes" id="UP000494165">
    <property type="component" value="Unassembled WGS sequence"/>
</dbReference>
<organism evidence="8 9">
    <name type="scientific">Cloeon dipterum</name>
    <dbReference type="NCBI Taxonomy" id="197152"/>
    <lineage>
        <taxon>Eukaryota</taxon>
        <taxon>Metazoa</taxon>
        <taxon>Ecdysozoa</taxon>
        <taxon>Arthropoda</taxon>
        <taxon>Hexapoda</taxon>
        <taxon>Insecta</taxon>
        <taxon>Pterygota</taxon>
        <taxon>Palaeoptera</taxon>
        <taxon>Ephemeroptera</taxon>
        <taxon>Pisciforma</taxon>
        <taxon>Baetidae</taxon>
        <taxon>Cloeon</taxon>
    </lineage>
</organism>
<keyword evidence="2" id="KW-0378">Hydrolase</keyword>
<evidence type="ECO:0000259" key="7">
    <source>
        <dbReference type="Pfam" id="PF25396"/>
    </source>
</evidence>
<dbReference type="InterPro" id="IPR027417">
    <property type="entry name" value="P-loop_NTPase"/>
</dbReference>
<dbReference type="GO" id="GO:0004386">
    <property type="term" value="F:helicase activity"/>
    <property type="evidence" value="ECO:0007669"/>
    <property type="project" value="UniProtKB-KW"/>
</dbReference>
<keyword evidence="1" id="KW-0547">Nucleotide-binding</keyword>
<dbReference type="AlphaFoldDB" id="A0A8S1DQR6"/>
<accession>A0A8S1DQR6</accession>
<dbReference type="InterPro" id="IPR041677">
    <property type="entry name" value="DNA2/NAM7_AAA_11"/>
</dbReference>
<evidence type="ECO:0000313" key="9">
    <source>
        <dbReference type="Proteomes" id="UP000494165"/>
    </source>
</evidence>
<evidence type="ECO:0000256" key="3">
    <source>
        <dbReference type="ARBA" id="ARBA00022806"/>
    </source>
</evidence>
<evidence type="ECO:0000256" key="2">
    <source>
        <dbReference type="ARBA" id="ARBA00022801"/>
    </source>
</evidence>
<dbReference type="InterPro" id="IPR047187">
    <property type="entry name" value="SF1_C_Upf1"/>
</dbReference>
<dbReference type="InterPro" id="IPR045055">
    <property type="entry name" value="DNA2/NAM7-like"/>
</dbReference>
<proteinExistence type="predicted"/>
<dbReference type="Pfam" id="PF25396">
    <property type="entry name" value="ZNFX1"/>
    <property type="match status" value="1"/>
</dbReference>
<evidence type="ECO:0000259" key="5">
    <source>
        <dbReference type="Pfam" id="PF13086"/>
    </source>
</evidence>
<name>A0A8S1DQR6_9INSE</name>
<dbReference type="GO" id="GO:0031048">
    <property type="term" value="P:regulatory ncRNA-mediated heterochromatin formation"/>
    <property type="evidence" value="ECO:0007669"/>
    <property type="project" value="TreeGrafter"/>
</dbReference>
<dbReference type="CDD" id="cd17936">
    <property type="entry name" value="EEXXEc_NFX1"/>
    <property type="match status" value="1"/>
</dbReference>
<dbReference type="GO" id="GO:0016787">
    <property type="term" value="F:hydrolase activity"/>
    <property type="evidence" value="ECO:0007669"/>
    <property type="project" value="UniProtKB-KW"/>
</dbReference>
<reference evidence="8 9" key="1">
    <citation type="submission" date="2020-04" db="EMBL/GenBank/DDBJ databases">
        <authorList>
            <person name="Alioto T."/>
            <person name="Alioto T."/>
            <person name="Gomez Garrido J."/>
        </authorList>
    </citation>
    <scope>NUCLEOTIDE SEQUENCE [LARGE SCALE GENOMIC DNA]</scope>
</reference>
<evidence type="ECO:0000313" key="8">
    <source>
        <dbReference type="EMBL" id="CAB3384846.1"/>
    </source>
</evidence>
<evidence type="ECO:0000259" key="6">
    <source>
        <dbReference type="Pfam" id="PF13087"/>
    </source>
</evidence>
<dbReference type="Pfam" id="PF13086">
    <property type="entry name" value="AAA_11"/>
    <property type="match status" value="2"/>
</dbReference>
<feature type="domain" description="DNA2/NAM7 helicase helicase" evidence="5">
    <location>
        <begin position="418"/>
        <end position="483"/>
    </location>
</feature>
<dbReference type="PANTHER" id="PTHR10887:SF341">
    <property type="entry name" value="NFX1-TYPE ZINC FINGER-CONTAINING PROTEIN 1"/>
    <property type="match status" value="1"/>
</dbReference>
<dbReference type="InterPro" id="IPR041679">
    <property type="entry name" value="DNA2/NAM7-like_C"/>
</dbReference>
<dbReference type="GO" id="GO:0005694">
    <property type="term" value="C:chromosome"/>
    <property type="evidence" value="ECO:0007669"/>
    <property type="project" value="UniProtKB-ARBA"/>
</dbReference>
<dbReference type="EMBL" id="CADEPI010000375">
    <property type="protein sequence ID" value="CAB3384846.1"/>
    <property type="molecule type" value="Genomic_DNA"/>
</dbReference>
<dbReference type="SUPFAM" id="SSF52540">
    <property type="entry name" value="P-loop containing nucleoside triphosphate hydrolases"/>
    <property type="match status" value="1"/>
</dbReference>
<dbReference type="OrthoDB" id="2423195at2759"/>
<evidence type="ECO:0000256" key="4">
    <source>
        <dbReference type="ARBA" id="ARBA00022840"/>
    </source>
</evidence>
<comment type="caution">
    <text evidence="8">The sequence shown here is derived from an EMBL/GenBank/DDBJ whole genome shotgun (WGS) entry which is preliminary data.</text>
</comment>
<gene>
    <name evidence="8" type="ORF">CLODIP_2_CD01010</name>
</gene>
<dbReference type="GO" id="GO:0031380">
    <property type="term" value="C:nuclear RNA-directed RNA polymerase complex"/>
    <property type="evidence" value="ECO:0007669"/>
    <property type="project" value="TreeGrafter"/>
</dbReference>
<dbReference type="PANTHER" id="PTHR10887">
    <property type="entry name" value="DNA2/NAM7 HELICASE FAMILY"/>
    <property type="match status" value="1"/>
</dbReference>
<evidence type="ECO:0000256" key="1">
    <source>
        <dbReference type="ARBA" id="ARBA00022741"/>
    </source>
</evidence>
<keyword evidence="3" id="KW-0347">Helicase</keyword>
<dbReference type="CDD" id="cd18808">
    <property type="entry name" value="SF1_C_Upf1"/>
    <property type="match status" value="1"/>
</dbReference>
<keyword evidence="4" id="KW-0067">ATP-binding</keyword>
<keyword evidence="9" id="KW-1185">Reference proteome</keyword>
<feature type="domain" description="ZNFX1" evidence="7">
    <location>
        <begin position="164"/>
        <end position="237"/>
    </location>
</feature>
<dbReference type="GO" id="GO:0005524">
    <property type="term" value="F:ATP binding"/>
    <property type="evidence" value="ECO:0007669"/>
    <property type="project" value="UniProtKB-KW"/>
</dbReference>